<evidence type="ECO:0000313" key="2">
    <source>
        <dbReference type="EMBL" id="EPE36984.1"/>
    </source>
</evidence>
<feature type="compositionally biased region" description="Basic and acidic residues" evidence="1">
    <location>
        <begin position="98"/>
        <end position="122"/>
    </location>
</feature>
<evidence type="ECO:0000256" key="1">
    <source>
        <dbReference type="SAM" id="MobiDB-lite"/>
    </source>
</evidence>
<dbReference type="EMBL" id="KE145352">
    <property type="protein sequence ID" value="EPE36984.1"/>
    <property type="molecule type" value="Genomic_DNA"/>
</dbReference>
<evidence type="ECO:0000313" key="3">
    <source>
        <dbReference type="Proteomes" id="UP000016922"/>
    </source>
</evidence>
<reference evidence="2 3" key="1">
    <citation type="journal article" date="2013" name="BMC Genomics">
        <title>Genomics-driven discovery of the pneumocandin biosynthetic gene cluster in the fungus Glarea lozoyensis.</title>
        <authorList>
            <person name="Chen L."/>
            <person name="Yue Q."/>
            <person name="Zhang X."/>
            <person name="Xiang M."/>
            <person name="Wang C."/>
            <person name="Li S."/>
            <person name="Che Y."/>
            <person name="Ortiz-Lopez F.J."/>
            <person name="Bills G.F."/>
            <person name="Liu X."/>
            <person name="An Z."/>
        </authorList>
    </citation>
    <scope>NUCLEOTIDE SEQUENCE [LARGE SCALE GENOMIC DNA]</scope>
    <source>
        <strain evidence="3">ATCC 20868 / MF5171</strain>
    </source>
</reference>
<organism evidence="2 3">
    <name type="scientific">Glarea lozoyensis (strain ATCC 20868 / MF5171)</name>
    <dbReference type="NCBI Taxonomy" id="1116229"/>
    <lineage>
        <taxon>Eukaryota</taxon>
        <taxon>Fungi</taxon>
        <taxon>Dikarya</taxon>
        <taxon>Ascomycota</taxon>
        <taxon>Pezizomycotina</taxon>
        <taxon>Leotiomycetes</taxon>
        <taxon>Helotiales</taxon>
        <taxon>Helotiaceae</taxon>
        <taxon>Glarea</taxon>
    </lineage>
</organism>
<feature type="compositionally biased region" description="Polar residues" evidence="1">
    <location>
        <begin position="76"/>
        <end position="85"/>
    </location>
</feature>
<dbReference type="RefSeq" id="XP_008076299.1">
    <property type="nucleotide sequence ID" value="XM_008078108.1"/>
</dbReference>
<dbReference type="HOGENOM" id="CLU_630130_0_0_1"/>
<dbReference type="OrthoDB" id="10416222at2759"/>
<dbReference type="GeneID" id="19468195"/>
<feature type="region of interest" description="Disordered" evidence="1">
    <location>
        <begin position="76"/>
        <end position="129"/>
    </location>
</feature>
<protein>
    <submittedName>
        <fullName evidence="2">Uncharacterized protein</fullName>
    </submittedName>
</protein>
<feature type="compositionally biased region" description="Low complexity" evidence="1">
    <location>
        <begin position="1"/>
        <end position="25"/>
    </location>
</feature>
<name>S3DIJ5_GLAL2</name>
<proteinExistence type="predicted"/>
<accession>S3DIJ5</accession>
<dbReference type="Proteomes" id="UP000016922">
    <property type="component" value="Unassembled WGS sequence"/>
</dbReference>
<sequence length="435" mass="48047">MSSSSPPSVEPSSSHPSPSSPTSLPNNPKQIIHSILKITDSYNYRRPSQSYELEDEDLTAITNALRDYPMFGNHGATQRSGSNVHGASGAGDGFLDVFRGRDRTARPRYERGEGDGERDLEVGRGGGDGAGAGYGVGDGVGFAKREMRGEKLGDWFGTAREEVKGETGENWKFGAAREDVKSFFEAVNDIKASELDGLGIFLTDEKAAMAQKTPIRAAKPSRTARSVTFAESADVYKYDPDYVRSISPPHERQRLQSHNLQTWCALPAKRESQPVMLRPRAFPFRQTGQPVPQTKEEEMVSFAQWLAYQESRRFKRLAKRSAARKPGLAARICDRRKNPILSLATKPDGEREWVDIPVDETDFSSPGWRWGNNGEQRINALLNPTQQAPSTPKGFREPDSYFSNADVPMLWGCGEDTSSVIAEVGSAMSDLHITE</sequence>
<dbReference type="KEGG" id="glz:GLAREA_09147"/>
<gene>
    <name evidence="2" type="ORF">GLAREA_09147</name>
</gene>
<dbReference type="AlphaFoldDB" id="S3DIJ5"/>
<feature type="region of interest" description="Disordered" evidence="1">
    <location>
        <begin position="1"/>
        <end position="30"/>
    </location>
</feature>
<keyword evidence="3" id="KW-1185">Reference proteome</keyword>